<organism evidence="2 3">
    <name type="scientific">Neptunicoccus cionae</name>
    <dbReference type="NCBI Taxonomy" id="2035344"/>
    <lineage>
        <taxon>Bacteria</taxon>
        <taxon>Pseudomonadati</taxon>
        <taxon>Pseudomonadota</taxon>
        <taxon>Alphaproteobacteria</taxon>
        <taxon>Rhodobacterales</taxon>
        <taxon>Paracoccaceae</taxon>
        <taxon>Neptunicoccus</taxon>
    </lineage>
</organism>
<gene>
    <name evidence="2" type="ORF">GCM10011498_11240</name>
</gene>
<reference evidence="2" key="2">
    <citation type="submission" date="2020-09" db="EMBL/GenBank/DDBJ databases">
        <authorList>
            <person name="Sun Q."/>
            <person name="Zhou Y."/>
        </authorList>
    </citation>
    <scope>NUCLEOTIDE SEQUENCE</scope>
    <source>
        <strain evidence="2">CGMCC 1.15880</strain>
    </source>
</reference>
<dbReference type="Proteomes" id="UP000628017">
    <property type="component" value="Unassembled WGS sequence"/>
</dbReference>
<dbReference type="AlphaFoldDB" id="A0A916QV35"/>
<dbReference type="InterPro" id="IPR009506">
    <property type="entry name" value="YjiS-like"/>
</dbReference>
<evidence type="ECO:0000313" key="3">
    <source>
        <dbReference type="Proteomes" id="UP000628017"/>
    </source>
</evidence>
<dbReference type="Pfam" id="PF06568">
    <property type="entry name" value="YjiS-like"/>
    <property type="match status" value="1"/>
</dbReference>
<evidence type="ECO:0000259" key="1">
    <source>
        <dbReference type="Pfam" id="PF06568"/>
    </source>
</evidence>
<evidence type="ECO:0000313" key="2">
    <source>
        <dbReference type="EMBL" id="GGA13077.1"/>
    </source>
</evidence>
<keyword evidence="3" id="KW-1185">Reference proteome</keyword>
<reference evidence="2" key="1">
    <citation type="journal article" date="2014" name="Int. J. Syst. Evol. Microbiol.">
        <title>Complete genome sequence of Corynebacterium casei LMG S-19264T (=DSM 44701T), isolated from a smear-ripened cheese.</title>
        <authorList>
            <consortium name="US DOE Joint Genome Institute (JGI-PGF)"/>
            <person name="Walter F."/>
            <person name="Albersmeier A."/>
            <person name="Kalinowski J."/>
            <person name="Ruckert C."/>
        </authorList>
    </citation>
    <scope>NUCLEOTIDE SEQUENCE</scope>
    <source>
        <strain evidence="2">CGMCC 1.15880</strain>
    </source>
</reference>
<dbReference type="RefSeq" id="WP_188671873.1">
    <property type="nucleotide sequence ID" value="NZ_BMKA01000002.1"/>
</dbReference>
<comment type="caution">
    <text evidence="2">The sequence shown here is derived from an EMBL/GenBank/DDBJ whole genome shotgun (WGS) entry which is preliminary data.</text>
</comment>
<dbReference type="EMBL" id="BMKA01000002">
    <property type="protein sequence ID" value="GGA13077.1"/>
    <property type="molecule type" value="Genomic_DNA"/>
</dbReference>
<protein>
    <recommendedName>
        <fullName evidence="1">YjiS-like domain-containing protein</fullName>
    </recommendedName>
</protein>
<feature type="domain" description="YjiS-like" evidence="1">
    <location>
        <begin position="21"/>
        <end position="53"/>
    </location>
</feature>
<accession>A0A916QV35</accession>
<proteinExistence type="predicted"/>
<sequence>MTSTVTHLPRTACGKRSLLCRIRDALQLRRQRLQLTRLSDAQLRDIGLTRAEAGAEARRRAWDAPNHWQW</sequence>
<name>A0A916QV35_9RHOB</name>